<dbReference type="CDD" id="cd08897">
    <property type="entry name" value="SRPBCC_CalC_Aha1-like_4"/>
    <property type="match status" value="1"/>
</dbReference>
<sequence length="141" mass="16278">MEKKDLTTVTVETSVQAPVEKVWELWTAPEHITQWNFATDAWHCPSAENDLKPGGRFVWRMEAKDGSFGFDYSGTYGHVVPHESIEYRLDDNRQVTITFTELGQETKVVETFEVEDLNSLDLQRSGWQAILENFKKHTEAK</sequence>
<gene>
    <name evidence="4" type="ORF">ACD591_10380</name>
    <name evidence="3" type="ORF">FOE74_17105</name>
</gene>
<dbReference type="InterPro" id="IPR013538">
    <property type="entry name" value="ASHA1/2-like_C"/>
</dbReference>
<evidence type="ECO:0000256" key="1">
    <source>
        <dbReference type="ARBA" id="ARBA00006817"/>
    </source>
</evidence>
<evidence type="ECO:0000313" key="3">
    <source>
        <dbReference type="EMBL" id="KAA6431832.1"/>
    </source>
</evidence>
<evidence type="ECO:0000313" key="5">
    <source>
        <dbReference type="Proteomes" id="UP000323866"/>
    </source>
</evidence>
<reference evidence="4 6" key="3">
    <citation type="submission" date="2024-08" db="EMBL/GenBank/DDBJ databases">
        <authorList>
            <person name="Wei W."/>
        </authorList>
    </citation>
    <scope>NUCLEOTIDE SEQUENCE [LARGE SCALE GENOMIC DNA]</scope>
    <source>
        <strain evidence="4 6">XU2</strain>
    </source>
</reference>
<dbReference type="SUPFAM" id="SSF55961">
    <property type="entry name" value="Bet v1-like"/>
    <property type="match status" value="1"/>
</dbReference>
<comment type="similarity">
    <text evidence="1">Belongs to the AHA1 family.</text>
</comment>
<keyword evidence="6" id="KW-1185">Reference proteome</keyword>
<dbReference type="RefSeq" id="WP_149099852.1">
    <property type="nucleotide sequence ID" value="NZ_BMMG01000006.1"/>
</dbReference>
<dbReference type="InterPro" id="IPR023393">
    <property type="entry name" value="START-like_dom_sf"/>
</dbReference>
<dbReference type="Gene3D" id="3.30.530.20">
    <property type="match status" value="1"/>
</dbReference>
<comment type="caution">
    <text evidence="3">The sequence shown here is derived from an EMBL/GenBank/DDBJ whole genome shotgun (WGS) entry which is preliminary data.</text>
</comment>
<dbReference type="OrthoDB" id="384974at2"/>
<feature type="domain" description="Activator of Hsp90 ATPase homologue 1/2-like C-terminal" evidence="2">
    <location>
        <begin position="17"/>
        <end position="137"/>
    </location>
</feature>
<evidence type="ECO:0000313" key="4">
    <source>
        <dbReference type="EMBL" id="MFA1771698.1"/>
    </source>
</evidence>
<accession>A0A5M8QBE9</accession>
<organism evidence="3 5">
    <name type="scientific">Rufibacter glacialis</name>
    <dbReference type="NCBI Taxonomy" id="1259555"/>
    <lineage>
        <taxon>Bacteria</taxon>
        <taxon>Pseudomonadati</taxon>
        <taxon>Bacteroidota</taxon>
        <taxon>Cytophagia</taxon>
        <taxon>Cytophagales</taxon>
        <taxon>Hymenobacteraceae</taxon>
        <taxon>Rufibacter</taxon>
    </lineage>
</organism>
<dbReference type="EMBL" id="JBGOGF010000005">
    <property type="protein sequence ID" value="MFA1771698.1"/>
    <property type="molecule type" value="Genomic_DNA"/>
</dbReference>
<dbReference type="Pfam" id="PF08327">
    <property type="entry name" value="AHSA1"/>
    <property type="match status" value="1"/>
</dbReference>
<name>A0A5M8QBE9_9BACT</name>
<reference evidence="3 5" key="1">
    <citation type="submission" date="2019-07" db="EMBL/GenBank/DDBJ databases">
        <authorList>
            <person name="Qu J.-H."/>
        </authorList>
    </citation>
    <scope>NUCLEOTIDE SEQUENCE [LARGE SCALE GENOMIC DNA]</scope>
    <source>
        <strain evidence="3 5">MDT1-10-3</strain>
    </source>
</reference>
<dbReference type="Proteomes" id="UP001570846">
    <property type="component" value="Unassembled WGS sequence"/>
</dbReference>
<dbReference type="EMBL" id="VKKZ01000023">
    <property type="protein sequence ID" value="KAA6431832.1"/>
    <property type="molecule type" value="Genomic_DNA"/>
</dbReference>
<reference evidence="3 5" key="2">
    <citation type="submission" date="2019-09" db="EMBL/GenBank/DDBJ databases">
        <title>A bacterium isolated from glacier soil.</title>
        <authorList>
            <person name="Liu Q."/>
        </authorList>
    </citation>
    <scope>NUCLEOTIDE SEQUENCE [LARGE SCALE GENOMIC DNA]</scope>
    <source>
        <strain evidence="3 5">MDT1-10-3</strain>
    </source>
</reference>
<proteinExistence type="inferred from homology"/>
<protein>
    <submittedName>
        <fullName evidence="3">Polyketide cyclase</fullName>
    </submittedName>
    <submittedName>
        <fullName evidence="4">SRPBCC family protein</fullName>
    </submittedName>
</protein>
<evidence type="ECO:0000313" key="6">
    <source>
        <dbReference type="Proteomes" id="UP001570846"/>
    </source>
</evidence>
<evidence type="ECO:0000259" key="2">
    <source>
        <dbReference type="Pfam" id="PF08327"/>
    </source>
</evidence>
<dbReference type="Proteomes" id="UP000323866">
    <property type="component" value="Unassembled WGS sequence"/>
</dbReference>
<dbReference type="AlphaFoldDB" id="A0A5M8QBE9"/>